<accession>A0A2K3P6S3</accession>
<dbReference type="InterPro" id="IPR027443">
    <property type="entry name" value="IPNS-like_sf"/>
</dbReference>
<organism evidence="1 2">
    <name type="scientific">Trifolium pratense</name>
    <name type="common">Red clover</name>
    <dbReference type="NCBI Taxonomy" id="57577"/>
    <lineage>
        <taxon>Eukaryota</taxon>
        <taxon>Viridiplantae</taxon>
        <taxon>Streptophyta</taxon>
        <taxon>Embryophyta</taxon>
        <taxon>Tracheophyta</taxon>
        <taxon>Spermatophyta</taxon>
        <taxon>Magnoliopsida</taxon>
        <taxon>eudicotyledons</taxon>
        <taxon>Gunneridae</taxon>
        <taxon>Pentapetalae</taxon>
        <taxon>rosids</taxon>
        <taxon>fabids</taxon>
        <taxon>Fabales</taxon>
        <taxon>Fabaceae</taxon>
        <taxon>Papilionoideae</taxon>
        <taxon>50 kb inversion clade</taxon>
        <taxon>NPAAA clade</taxon>
        <taxon>Hologalegina</taxon>
        <taxon>IRL clade</taxon>
        <taxon>Trifolieae</taxon>
        <taxon>Trifolium</taxon>
    </lineage>
</organism>
<dbReference type="STRING" id="57577.A0A2K3P6S3"/>
<dbReference type="SUPFAM" id="SSF51197">
    <property type="entry name" value="Clavaminate synthase-like"/>
    <property type="match status" value="1"/>
</dbReference>
<dbReference type="EMBL" id="ASHM01004210">
    <property type="protein sequence ID" value="PNY10970.1"/>
    <property type="molecule type" value="Genomic_DNA"/>
</dbReference>
<dbReference type="Gene3D" id="2.60.120.330">
    <property type="entry name" value="B-lactam Antibiotic, Isopenicillin N Synthase, Chain"/>
    <property type="match status" value="1"/>
</dbReference>
<reference evidence="1 2" key="1">
    <citation type="journal article" date="2014" name="Am. J. Bot.">
        <title>Genome assembly and annotation for red clover (Trifolium pratense; Fabaceae).</title>
        <authorList>
            <person name="Istvanek J."/>
            <person name="Jaros M."/>
            <person name="Krenek A."/>
            <person name="Repkova J."/>
        </authorList>
    </citation>
    <scope>NUCLEOTIDE SEQUENCE [LARGE SCALE GENOMIC DNA]</scope>
    <source>
        <strain evidence="2">cv. Tatra</strain>
        <tissue evidence="1">Young leaves</tissue>
    </source>
</reference>
<protein>
    <submittedName>
        <fullName evidence="1">Protein SRG1-like</fullName>
    </submittedName>
</protein>
<proteinExistence type="predicted"/>
<feature type="non-terminal residue" evidence="1">
    <location>
        <position position="90"/>
    </location>
</feature>
<comment type="caution">
    <text evidence="1">The sequence shown here is derived from an EMBL/GenBank/DDBJ whole genome shotgun (WGS) entry which is preliminary data.</text>
</comment>
<evidence type="ECO:0000313" key="2">
    <source>
        <dbReference type="Proteomes" id="UP000236291"/>
    </source>
</evidence>
<dbReference type="Proteomes" id="UP000236291">
    <property type="component" value="Unassembled WGS sequence"/>
</dbReference>
<name>A0A2K3P6S3_TRIPR</name>
<sequence>MSVNIDNIEMEEAPTYAPSIPVPNVQEMVKKNPLQVPKRYIRNQEEMEKVNYMPQLSSEIPAIDLTLLSNGNVEELHKLDIACKEWGFFQ</sequence>
<dbReference type="AlphaFoldDB" id="A0A2K3P6S3"/>
<dbReference type="Gramene" id="Tp57577_TGAC_v2_mRNA13977">
    <property type="protein sequence ID" value="Tp57577_TGAC_v2_mRNA13977"/>
    <property type="gene ID" value="Tp57577_TGAC_v2_gene13524"/>
</dbReference>
<reference evidence="1 2" key="2">
    <citation type="journal article" date="2017" name="Front. Plant Sci.">
        <title>Gene Classification and Mining of Molecular Markers Useful in Red Clover (Trifolium pratense) Breeding.</title>
        <authorList>
            <person name="Istvanek J."/>
            <person name="Dluhosova J."/>
            <person name="Dluhos P."/>
            <person name="Patkova L."/>
            <person name="Nedelnik J."/>
            <person name="Repkova J."/>
        </authorList>
    </citation>
    <scope>NUCLEOTIDE SEQUENCE [LARGE SCALE GENOMIC DNA]</scope>
    <source>
        <strain evidence="2">cv. Tatra</strain>
        <tissue evidence="1">Young leaves</tissue>
    </source>
</reference>
<gene>
    <name evidence="1" type="ORF">L195_g007567</name>
</gene>
<evidence type="ECO:0000313" key="1">
    <source>
        <dbReference type="EMBL" id="PNY10970.1"/>
    </source>
</evidence>